<name>A0ABR2UG03_9PEZI</name>
<reference evidence="2 3" key="1">
    <citation type="journal article" date="2024" name="J. Plant Pathol.">
        <title>Sequence and assembly of the genome of Seiridium unicorne, isolate CBS 538.82, causal agent of cypress canker disease.</title>
        <authorList>
            <person name="Scali E."/>
            <person name="Rocca G.D."/>
            <person name="Danti R."/>
            <person name="Garbelotto M."/>
            <person name="Barberini S."/>
            <person name="Baroncelli R."/>
            <person name="Emiliani G."/>
        </authorList>
    </citation>
    <scope>NUCLEOTIDE SEQUENCE [LARGE SCALE GENOMIC DNA]</scope>
    <source>
        <strain evidence="2 3">BM-138-508</strain>
    </source>
</reference>
<comment type="caution">
    <text evidence="2">The sequence shown here is derived from an EMBL/GenBank/DDBJ whole genome shotgun (WGS) entry which is preliminary data.</text>
</comment>
<gene>
    <name evidence="2" type="ORF">SUNI508_11861</name>
</gene>
<evidence type="ECO:0000313" key="2">
    <source>
        <dbReference type="EMBL" id="KAK9413539.1"/>
    </source>
</evidence>
<organism evidence="2 3">
    <name type="scientific">Seiridium unicorne</name>
    <dbReference type="NCBI Taxonomy" id="138068"/>
    <lineage>
        <taxon>Eukaryota</taxon>
        <taxon>Fungi</taxon>
        <taxon>Dikarya</taxon>
        <taxon>Ascomycota</taxon>
        <taxon>Pezizomycotina</taxon>
        <taxon>Sordariomycetes</taxon>
        <taxon>Xylariomycetidae</taxon>
        <taxon>Amphisphaeriales</taxon>
        <taxon>Sporocadaceae</taxon>
        <taxon>Seiridium</taxon>
    </lineage>
</organism>
<proteinExistence type="predicted"/>
<protein>
    <submittedName>
        <fullName evidence="2">Uncharacterized protein</fullName>
    </submittedName>
</protein>
<dbReference type="EMBL" id="JARVKF010000438">
    <property type="protein sequence ID" value="KAK9413539.1"/>
    <property type="molecule type" value="Genomic_DNA"/>
</dbReference>
<evidence type="ECO:0000313" key="3">
    <source>
        <dbReference type="Proteomes" id="UP001408356"/>
    </source>
</evidence>
<feature type="region of interest" description="Disordered" evidence="1">
    <location>
        <begin position="143"/>
        <end position="260"/>
    </location>
</feature>
<dbReference type="Proteomes" id="UP001408356">
    <property type="component" value="Unassembled WGS sequence"/>
</dbReference>
<sequence length="260" mass="29422">MDFVLIEMRHIHNGQVCARCHLTLARQVNLNCDTQAALQDQLHWNAQKIYEWKHPEDQGHRIVDLKKTSFRWKMHSPYDATDTHDFEFGDIPSDAVFRDQLTMMHMRNFKDTILVEFHDPVRPEPVQPGDIMAPVSQCVLKRSDSDAGSRCASMPPPRRGPIRTPIGTTMNERATTGHIVRTRSSDSVSNAGPKSLDTEAKSSADPESRDTEAESSAGPPAKRQRTAKDSLPLIEDSSSRGSYPYRSRRSLRNDKQKQDS</sequence>
<feature type="compositionally biased region" description="Basic and acidic residues" evidence="1">
    <location>
        <begin position="196"/>
        <end position="212"/>
    </location>
</feature>
<keyword evidence="3" id="KW-1185">Reference proteome</keyword>
<evidence type="ECO:0000256" key="1">
    <source>
        <dbReference type="SAM" id="MobiDB-lite"/>
    </source>
</evidence>
<feature type="compositionally biased region" description="Basic and acidic residues" evidence="1">
    <location>
        <begin position="251"/>
        <end position="260"/>
    </location>
</feature>
<accession>A0ABR2UG03</accession>